<dbReference type="PANTHER" id="PTHR32319">
    <property type="entry name" value="BACTERIAL HEMOLYSIN-LIKE PROTEIN"/>
    <property type="match status" value="1"/>
</dbReference>
<keyword evidence="5" id="KW-0808">Transferase</keyword>
<keyword evidence="6" id="KW-1185">Reference proteome</keyword>
<dbReference type="OrthoDB" id="9784736at2"/>
<dbReference type="PANTHER" id="PTHR32319:SF0">
    <property type="entry name" value="BACTERIAL HEMOLYSIN-LIKE PROTEIN"/>
    <property type="match status" value="1"/>
</dbReference>
<dbReference type="Pfam" id="PF01479">
    <property type="entry name" value="S4"/>
    <property type="match status" value="1"/>
</dbReference>
<dbReference type="Proteomes" id="UP000308828">
    <property type="component" value="Unassembled WGS sequence"/>
</dbReference>
<dbReference type="InterPro" id="IPR002942">
    <property type="entry name" value="S4_RNA-bd"/>
</dbReference>
<dbReference type="SUPFAM" id="SSF53335">
    <property type="entry name" value="S-adenosyl-L-methionine-dependent methyltransferases"/>
    <property type="match status" value="1"/>
</dbReference>
<dbReference type="Gene3D" id="3.10.290.10">
    <property type="entry name" value="RNA-binding S4 domain"/>
    <property type="match status" value="1"/>
</dbReference>
<reference evidence="5 6" key="1">
    <citation type="submission" date="2019-04" db="EMBL/GenBank/DDBJ databases">
        <title>Genome sequence of strain shin9-1.</title>
        <authorList>
            <person name="Gao J."/>
            <person name="Sun J."/>
        </authorList>
    </citation>
    <scope>NUCLEOTIDE SEQUENCE [LARGE SCALE GENOMIC DNA]</scope>
    <source>
        <strain evidence="6">shin9-1</strain>
    </source>
</reference>
<dbReference type="RefSeq" id="WP_136598617.1">
    <property type="nucleotide sequence ID" value="NZ_STGV01000003.1"/>
</dbReference>
<proteinExistence type="inferred from homology"/>
<dbReference type="NCBIfam" id="TIGR00478">
    <property type="entry name" value="tly"/>
    <property type="match status" value="1"/>
</dbReference>
<dbReference type="CDD" id="cd00165">
    <property type="entry name" value="S4"/>
    <property type="match status" value="1"/>
</dbReference>
<protein>
    <submittedName>
        <fullName evidence="5">TlyA family RNA methyltransferase</fullName>
    </submittedName>
</protein>
<dbReference type="InterPro" id="IPR047048">
    <property type="entry name" value="TlyA"/>
</dbReference>
<sequence>MKKRPEPQRLDQLLVALGLFASRSRSRDAIQRGTVKIDGKVVSKPSLVFSADHDFQIDDPAQDYVSRAALKLVAALDHFGLDPTERVCLDVGASTGGFTEVLLKRGAAHVFSIDVGHDQLHPRLAADPRVTNIEGLNARYLEAEDLDDEPFDFLVSDVSFISLKLALAPALELAEPGSHCLLLVKPQFEAGREAISKAGLLKEPETAPAVAAELERWLTEDMGWTSLGLIPSPIAGGDGNEEFLLAGIKPQSDDDDLSGDEGEDEA</sequence>
<comment type="caution">
    <text evidence="5">The sequence shown here is derived from an EMBL/GenBank/DDBJ whole genome shotgun (WGS) entry which is preliminary data.</text>
</comment>
<dbReference type="AlphaFoldDB" id="A0A4S8P1R1"/>
<dbReference type="PIRSF" id="PIRSF005578">
    <property type="entry name" value="TlyA"/>
    <property type="match status" value="1"/>
</dbReference>
<dbReference type="GO" id="GO:0003723">
    <property type="term" value="F:RNA binding"/>
    <property type="evidence" value="ECO:0007669"/>
    <property type="project" value="UniProtKB-KW"/>
</dbReference>
<dbReference type="InterPro" id="IPR002877">
    <property type="entry name" value="RNA_MeTrfase_FtsJ_dom"/>
</dbReference>
<comment type="similarity">
    <text evidence="2">Belongs to the TlyA family.</text>
</comment>
<feature type="domain" description="RNA-binding S4" evidence="4">
    <location>
        <begin position="8"/>
        <end position="73"/>
    </location>
</feature>
<dbReference type="InterPro" id="IPR036986">
    <property type="entry name" value="S4_RNA-bd_sf"/>
</dbReference>
<dbReference type="InterPro" id="IPR029063">
    <property type="entry name" value="SAM-dependent_MTases_sf"/>
</dbReference>
<evidence type="ECO:0000256" key="1">
    <source>
        <dbReference type="ARBA" id="ARBA00022884"/>
    </source>
</evidence>
<evidence type="ECO:0000313" key="5">
    <source>
        <dbReference type="EMBL" id="THV23175.1"/>
    </source>
</evidence>
<evidence type="ECO:0000256" key="3">
    <source>
        <dbReference type="PROSITE-ProRule" id="PRU00182"/>
    </source>
</evidence>
<organism evidence="5 6">
    <name type="scientific">Peteryoungia ipomoeae</name>
    <dbReference type="NCBI Taxonomy" id="1210932"/>
    <lineage>
        <taxon>Bacteria</taxon>
        <taxon>Pseudomonadati</taxon>
        <taxon>Pseudomonadota</taxon>
        <taxon>Alphaproteobacteria</taxon>
        <taxon>Hyphomicrobiales</taxon>
        <taxon>Rhizobiaceae</taxon>
        <taxon>Peteryoungia</taxon>
    </lineage>
</organism>
<dbReference type="Pfam" id="PF01728">
    <property type="entry name" value="FtsJ"/>
    <property type="match status" value="1"/>
</dbReference>
<dbReference type="InterPro" id="IPR004538">
    <property type="entry name" value="Hemolysin_A/TlyA"/>
</dbReference>
<dbReference type="Gene3D" id="3.40.50.150">
    <property type="entry name" value="Vaccinia Virus protein VP39"/>
    <property type="match status" value="1"/>
</dbReference>
<dbReference type="EMBL" id="STGV01000003">
    <property type="protein sequence ID" value="THV23175.1"/>
    <property type="molecule type" value="Genomic_DNA"/>
</dbReference>
<accession>A0A4S8P1R1</accession>
<dbReference type="PROSITE" id="PS50889">
    <property type="entry name" value="S4"/>
    <property type="match status" value="1"/>
</dbReference>
<keyword evidence="5" id="KW-0489">Methyltransferase</keyword>
<dbReference type="SUPFAM" id="SSF55174">
    <property type="entry name" value="Alpha-L RNA-binding motif"/>
    <property type="match status" value="1"/>
</dbReference>
<dbReference type="SMART" id="SM00363">
    <property type="entry name" value="S4"/>
    <property type="match status" value="1"/>
</dbReference>
<gene>
    <name evidence="5" type="ORF">FAA97_11245</name>
</gene>
<keyword evidence="1 3" id="KW-0694">RNA-binding</keyword>
<evidence type="ECO:0000256" key="2">
    <source>
        <dbReference type="ARBA" id="ARBA00029460"/>
    </source>
</evidence>
<dbReference type="GO" id="GO:0032259">
    <property type="term" value="P:methylation"/>
    <property type="evidence" value="ECO:0007669"/>
    <property type="project" value="UniProtKB-KW"/>
</dbReference>
<evidence type="ECO:0000259" key="4">
    <source>
        <dbReference type="SMART" id="SM00363"/>
    </source>
</evidence>
<name>A0A4S8P1R1_9HYPH</name>
<dbReference type="CDD" id="cd02440">
    <property type="entry name" value="AdoMet_MTases"/>
    <property type="match status" value="1"/>
</dbReference>
<evidence type="ECO:0000313" key="6">
    <source>
        <dbReference type="Proteomes" id="UP000308828"/>
    </source>
</evidence>
<dbReference type="GO" id="GO:0008168">
    <property type="term" value="F:methyltransferase activity"/>
    <property type="evidence" value="ECO:0007669"/>
    <property type="project" value="UniProtKB-KW"/>
</dbReference>